<keyword evidence="7" id="KW-0694">RNA-binding</keyword>
<dbReference type="GO" id="GO:0003723">
    <property type="term" value="F:RNA binding"/>
    <property type="evidence" value="ECO:0007669"/>
    <property type="project" value="UniProtKB-KW"/>
</dbReference>
<evidence type="ECO:0000256" key="1">
    <source>
        <dbReference type="ARBA" id="ARBA00004123"/>
    </source>
</evidence>
<dbReference type="InterPro" id="IPR009000">
    <property type="entry name" value="Transl_B-barrel_sf"/>
</dbReference>
<dbReference type="AlphaFoldDB" id="A0AAV2N9Q7"/>
<dbReference type="GO" id="GO:0001522">
    <property type="term" value="P:pseudouridine synthesis"/>
    <property type="evidence" value="ECO:0007669"/>
    <property type="project" value="InterPro"/>
</dbReference>
<evidence type="ECO:0000256" key="7">
    <source>
        <dbReference type="ARBA" id="ARBA00022884"/>
    </source>
</evidence>
<keyword evidence="11" id="KW-1185">Reference proteome</keyword>
<organism evidence="10 11">
    <name type="scientific">Lasius platythorax</name>
    <dbReference type="NCBI Taxonomy" id="488582"/>
    <lineage>
        <taxon>Eukaryota</taxon>
        <taxon>Metazoa</taxon>
        <taxon>Ecdysozoa</taxon>
        <taxon>Arthropoda</taxon>
        <taxon>Hexapoda</taxon>
        <taxon>Insecta</taxon>
        <taxon>Pterygota</taxon>
        <taxon>Neoptera</taxon>
        <taxon>Endopterygota</taxon>
        <taxon>Hymenoptera</taxon>
        <taxon>Apocrita</taxon>
        <taxon>Aculeata</taxon>
        <taxon>Formicoidea</taxon>
        <taxon>Formicidae</taxon>
        <taxon>Formicinae</taxon>
        <taxon>Lasius</taxon>
        <taxon>Lasius</taxon>
    </lineage>
</organism>
<keyword evidence="8" id="KW-0539">Nucleus</keyword>
<dbReference type="InterPro" id="IPR038664">
    <property type="entry name" value="Gar1/Naf1_Cbf5-bd_sf"/>
</dbReference>
<dbReference type="GO" id="GO:0000493">
    <property type="term" value="P:box H/ACA snoRNP assembly"/>
    <property type="evidence" value="ECO:0007669"/>
    <property type="project" value="InterPro"/>
</dbReference>
<feature type="region of interest" description="Disordered" evidence="9">
    <location>
        <begin position="1"/>
        <end position="22"/>
    </location>
</feature>
<keyword evidence="5" id="KW-0698">rRNA processing</keyword>
<dbReference type="GO" id="GO:0005634">
    <property type="term" value="C:nucleus"/>
    <property type="evidence" value="ECO:0007669"/>
    <property type="project" value="UniProtKB-SubCell"/>
</dbReference>
<name>A0AAV2N9Q7_9HYME</name>
<evidence type="ECO:0000313" key="11">
    <source>
        <dbReference type="Proteomes" id="UP001497644"/>
    </source>
</evidence>
<sequence length="511" mass="57622">MHSNDNVGSGEKIVEKPVEMPSACEPSLKPLMTVPDAKHENGKVSSLNVIALEYDNSNSDVEEVEVDTNKTEDQNAVAIPEKQTLQQYRTIEENVLSSCEEIDSEDDSSSSSNSSSSSSTNSDDSSNSDNDSDDNTSANNNKKKKGNTAGTAKKKKQTENEFDDLPPIEDLKISVPEVLCDLLGEIDKIVEQLVIIKPKPGKPTLHVDTVLFMEKGERALGKILDVFGPVSEPNYCIRFNNFEHIQNSNIKVGMSVYYCPNNTQYTSLIFLHELHKMKSYDAVGDDEPVFSDDEEERAYYETLKQKNSKDSSDGSVSRKRQRTSSLTQNRPTTEWQSTHPWNRNAQFQRYNQERQQALRNNGHFNLSQYGQYSYNDSWLQYQYQSNMHWPPVPRNMHPMFNRPNAEYGPSFNESCLPQYGNYNSNSSGATPNSQCNNMQPQYPRIPFGAPPRFNPTFPSFPMNYPQLPNASFSYIDMPSYPISARPPMHTNALCSSLPPPPPPTIDSKTID</sequence>
<feature type="region of interest" description="Disordered" evidence="9">
    <location>
        <begin position="55"/>
        <end position="84"/>
    </location>
</feature>
<feature type="compositionally biased region" description="Polar residues" evidence="9">
    <location>
        <begin position="323"/>
        <end position="344"/>
    </location>
</feature>
<dbReference type="EMBL" id="OZ034834">
    <property type="protein sequence ID" value="CAL1676406.1"/>
    <property type="molecule type" value="Genomic_DNA"/>
</dbReference>
<feature type="compositionally biased region" description="Basic and acidic residues" evidence="9">
    <location>
        <begin position="303"/>
        <end position="312"/>
    </location>
</feature>
<feature type="compositionally biased region" description="Polar residues" evidence="9">
    <location>
        <begin position="425"/>
        <end position="440"/>
    </location>
</feature>
<evidence type="ECO:0000256" key="8">
    <source>
        <dbReference type="ARBA" id="ARBA00023242"/>
    </source>
</evidence>
<comment type="subcellular location">
    <subcellularLocation>
        <location evidence="1">Nucleus</location>
    </subcellularLocation>
</comment>
<feature type="region of interest" description="Disordered" evidence="9">
    <location>
        <begin position="491"/>
        <end position="511"/>
    </location>
</feature>
<evidence type="ECO:0000256" key="4">
    <source>
        <dbReference type="ARBA" id="ARBA00022517"/>
    </source>
</evidence>
<evidence type="ECO:0000313" key="10">
    <source>
        <dbReference type="EMBL" id="CAL1676406.1"/>
    </source>
</evidence>
<feature type="region of interest" description="Disordered" evidence="9">
    <location>
        <begin position="425"/>
        <end position="448"/>
    </location>
</feature>
<feature type="compositionally biased region" description="Basic residues" evidence="9">
    <location>
        <begin position="141"/>
        <end position="156"/>
    </location>
</feature>
<keyword evidence="6" id="KW-0597">Phosphoprotein</keyword>
<protein>
    <recommendedName>
        <fullName evidence="3">H/ACA ribonucleoprotein complex non-core subunit NAF1</fullName>
    </recommendedName>
</protein>
<evidence type="ECO:0000256" key="3">
    <source>
        <dbReference type="ARBA" id="ARBA00021438"/>
    </source>
</evidence>
<gene>
    <name evidence="10" type="ORF">LPLAT_LOCUS2608</name>
</gene>
<dbReference type="InterPro" id="IPR040309">
    <property type="entry name" value="Naf1"/>
</dbReference>
<accession>A0AAV2N9Q7</accession>
<dbReference type="PANTHER" id="PTHR31633">
    <property type="entry name" value="H/ACA RIBONUCLEOPROTEIN COMPLEX NON-CORE SUBUNIT NAF1"/>
    <property type="match status" value="1"/>
</dbReference>
<feature type="region of interest" description="Disordered" evidence="9">
    <location>
        <begin position="303"/>
        <end position="344"/>
    </location>
</feature>
<evidence type="ECO:0000256" key="5">
    <source>
        <dbReference type="ARBA" id="ARBA00022552"/>
    </source>
</evidence>
<dbReference type="Proteomes" id="UP001497644">
    <property type="component" value="Chromosome 11"/>
</dbReference>
<evidence type="ECO:0000256" key="6">
    <source>
        <dbReference type="ARBA" id="ARBA00022553"/>
    </source>
</evidence>
<proteinExistence type="inferred from homology"/>
<evidence type="ECO:0000256" key="2">
    <source>
        <dbReference type="ARBA" id="ARBA00009801"/>
    </source>
</evidence>
<dbReference type="Gene3D" id="2.40.10.230">
    <property type="entry name" value="Probable tRNA pseudouridine synthase domain"/>
    <property type="match status" value="1"/>
</dbReference>
<dbReference type="GO" id="GO:0005732">
    <property type="term" value="C:sno(s)RNA-containing ribonucleoprotein complex"/>
    <property type="evidence" value="ECO:0007669"/>
    <property type="project" value="InterPro"/>
</dbReference>
<feature type="region of interest" description="Disordered" evidence="9">
    <location>
        <begin position="98"/>
        <end position="161"/>
    </location>
</feature>
<dbReference type="PANTHER" id="PTHR31633:SF1">
    <property type="entry name" value="H_ACA RIBONUCLEOPROTEIN COMPLEX NON-CORE SUBUNIT NAF1"/>
    <property type="match status" value="1"/>
</dbReference>
<dbReference type="GO" id="GO:0006364">
    <property type="term" value="P:rRNA processing"/>
    <property type="evidence" value="ECO:0007669"/>
    <property type="project" value="UniProtKB-KW"/>
</dbReference>
<evidence type="ECO:0000256" key="9">
    <source>
        <dbReference type="SAM" id="MobiDB-lite"/>
    </source>
</evidence>
<comment type="similarity">
    <text evidence="2">Belongs to the NAF1 family.</text>
</comment>
<dbReference type="InterPro" id="IPR007504">
    <property type="entry name" value="H/ACA_rnp_Gar1/Naf1"/>
</dbReference>
<feature type="compositionally biased region" description="Low complexity" evidence="9">
    <location>
        <begin position="109"/>
        <end position="140"/>
    </location>
</feature>
<dbReference type="SUPFAM" id="SSF50447">
    <property type="entry name" value="Translation proteins"/>
    <property type="match status" value="1"/>
</dbReference>
<reference evidence="10" key="1">
    <citation type="submission" date="2024-04" db="EMBL/GenBank/DDBJ databases">
        <authorList>
            <consortium name="Molecular Ecology Group"/>
        </authorList>
    </citation>
    <scope>NUCLEOTIDE SEQUENCE</scope>
</reference>
<keyword evidence="4" id="KW-0690">Ribosome biogenesis</keyword>
<dbReference type="Pfam" id="PF04410">
    <property type="entry name" value="Gar1"/>
    <property type="match status" value="1"/>
</dbReference>